<keyword evidence="7" id="KW-1185">Reference proteome</keyword>
<evidence type="ECO:0008006" key="8">
    <source>
        <dbReference type="Google" id="ProtNLM"/>
    </source>
</evidence>
<evidence type="ECO:0000256" key="1">
    <source>
        <dbReference type="ARBA" id="ARBA00004123"/>
    </source>
</evidence>
<accession>J0CV51</accession>
<evidence type="ECO:0000313" key="7">
    <source>
        <dbReference type="Proteomes" id="UP000006514"/>
    </source>
</evidence>
<dbReference type="Gene3D" id="1.20.1160.11">
    <property type="entry name" value="Paired amphipathic helix"/>
    <property type="match status" value="1"/>
</dbReference>
<dbReference type="InParanoid" id="J0CV51"/>
<dbReference type="PROSITE" id="PS51477">
    <property type="entry name" value="PAH"/>
    <property type="match status" value="1"/>
</dbReference>
<feature type="region of interest" description="Disordered" evidence="5">
    <location>
        <begin position="25"/>
        <end position="51"/>
    </location>
</feature>
<dbReference type="GO" id="GO:0000785">
    <property type="term" value="C:chromatin"/>
    <property type="evidence" value="ECO:0007669"/>
    <property type="project" value="TreeGrafter"/>
</dbReference>
<dbReference type="GO" id="GO:0003714">
    <property type="term" value="F:transcription corepressor activity"/>
    <property type="evidence" value="ECO:0007669"/>
    <property type="project" value="InterPro"/>
</dbReference>
<dbReference type="Pfam" id="PF02671">
    <property type="entry name" value="PAH"/>
    <property type="match status" value="1"/>
</dbReference>
<dbReference type="GO" id="GO:0000118">
    <property type="term" value="C:histone deacetylase complex"/>
    <property type="evidence" value="ECO:0007669"/>
    <property type="project" value="TreeGrafter"/>
</dbReference>
<dbReference type="KEGG" id="adl:AURDEDRAFT_176672"/>
<dbReference type="InterPro" id="IPR003822">
    <property type="entry name" value="PAH"/>
</dbReference>
<reference evidence="7" key="1">
    <citation type="journal article" date="2012" name="Science">
        <title>The Paleozoic origin of enzymatic lignin decomposition reconstructed from 31 fungal genomes.</title>
        <authorList>
            <person name="Floudas D."/>
            <person name="Binder M."/>
            <person name="Riley R."/>
            <person name="Barry K."/>
            <person name="Blanchette R.A."/>
            <person name="Henrissat B."/>
            <person name="Martinez A.T."/>
            <person name="Otillar R."/>
            <person name="Spatafora J.W."/>
            <person name="Yadav J.S."/>
            <person name="Aerts A."/>
            <person name="Benoit I."/>
            <person name="Boyd A."/>
            <person name="Carlson A."/>
            <person name="Copeland A."/>
            <person name="Coutinho P.M."/>
            <person name="de Vries R.P."/>
            <person name="Ferreira P."/>
            <person name="Findley K."/>
            <person name="Foster B."/>
            <person name="Gaskell J."/>
            <person name="Glotzer D."/>
            <person name="Gorecki P."/>
            <person name="Heitman J."/>
            <person name="Hesse C."/>
            <person name="Hori C."/>
            <person name="Igarashi K."/>
            <person name="Jurgens J.A."/>
            <person name="Kallen N."/>
            <person name="Kersten P."/>
            <person name="Kohler A."/>
            <person name="Kuees U."/>
            <person name="Kumar T.K.A."/>
            <person name="Kuo A."/>
            <person name="LaButti K."/>
            <person name="Larrondo L.F."/>
            <person name="Lindquist E."/>
            <person name="Ling A."/>
            <person name="Lombard V."/>
            <person name="Lucas S."/>
            <person name="Lundell T."/>
            <person name="Martin R."/>
            <person name="McLaughlin D.J."/>
            <person name="Morgenstern I."/>
            <person name="Morin E."/>
            <person name="Murat C."/>
            <person name="Nagy L.G."/>
            <person name="Nolan M."/>
            <person name="Ohm R.A."/>
            <person name="Patyshakuliyeva A."/>
            <person name="Rokas A."/>
            <person name="Ruiz-Duenas F.J."/>
            <person name="Sabat G."/>
            <person name="Salamov A."/>
            <person name="Samejima M."/>
            <person name="Schmutz J."/>
            <person name="Slot J.C."/>
            <person name="St John F."/>
            <person name="Stenlid J."/>
            <person name="Sun H."/>
            <person name="Sun S."/>
            <person name="Syed K."/>
            <person name="Tsang A."/>
            <person name="Wiebenga A."/>
            <person name="Young D."/>
            <person name="Pisabarro A."/>
            <person name="Eastwood D.C."/>
            <person name="Martin F."/>
            <person name="Cullen D."/>
            <person name="Grigoriev I.V."/>
            <person name="Hibbett D.S."/>
        </authorList>
    </citation>
    <scope>NUCLEOTIDE SEQUENCE [LARGE SCALE GENOMIC DNA]</scope>
    <source>
        <strain evidence="7">TFB10046</strain>
    </source>
</reference>
<keyword evidence="2" id="KW-0678">Repressor</keyword>
<protein>
    <recommendedName>
        <fullName evidence="8">PAH2 domain-containing protein</fullName>
    </recommendedName>
</protein>
<dbReference type="InterPro" id="IPR036600">
    <property type="entry name" value="PAH_sf"/>
</dbReference>
<evidence type="ECO:0000256" key="2">
    <source>
        <dbReference type="ARBA" id="ARBA00022491"/>
    </source>
</evidence>
<evidence type="ECO:0000313" key="6">
    <source>
        <dbReference type="EMBL" id="EJD34279.1"/>
    </source>
</evidence>
<dbReference type="PANTHER" id="PTHR12346">
    <property type="entry name" value="SIN3B-RELATED"/>
    <property type="match status" value="1"/>
</dbReference>
<keyword evidence="3 4" id="KW-0539">Nucleus</keyword>
<dbReference type="SUPFAM" id="SSF47762">
    <property type="entry name" value="PAH2 domain"/>
    <property type="match status" value="1"/>
</dbReference>
<dbReference type="eggNOG" id="KOG4204">
    <property type="taxonomic scope" value="Eukaryota"/>
</dbReference>
<dbReference type="Proteomes" id="UP000006514">
    <property type="component" value="Unassembled WGS sequence"/>
</dbReference>
<proteinExistence type="predicted"/>
<evidence type="ECO:0000256" key="3">
    <source>
        <dbReference type="ARBA" id="ARBA00023242"/>
    </source>
</evidence>
<dbReference type="OrthoDB" id="10265969at2759"/>
<dbReference type="GO" id="GO:0000122">
    <property type="term" value="P:negative regulation of transcription by RNA polymerase II"/>
    <property type="evidence" value="ECO:0007669"/>
    <property type="project" value="TreeGrafter"/>
</dbReference>
<organism evidence="6 7">
    <name type="scientific">Auricularia subglabra (strain TFB-10046 / SS5)</name>
    <name type="common">White-rot fungus</name>
    <name type="synonym">Auricularia delicata (strain TFB10046)</name>
    <dbReference type="NCBI Taxonomy" id="717982"/>
    <lineage>
        <taxon>Eukaryota</taxon>
        <taxon>Fungi</taxon>
        <taxon>Dikarya</taxon>
        <taxon>Basidiomycota</taxon>
        <taxon>Agaricomycotina</taxon>
        <taxon>Agaricomycetes</taxon>
        <taxon>Auriculariales</taxon>
        <taxon>Auriculariaceae</taxon>
        <taxon>Auricularia</taxon>
    </lineage>
</organism>
<dbReference type="InterPro" id="IPR039774">
    <property type="entry name" value="Sin3-like"/>
</dbReference>
<dbReference type="PANTHER" id="PTHR12346:SF0">
    <property type="entry name" value="SIN3A, ISOFORM G"/>
    <property type="match status" value="1"/>
</dbReference>
<sequence length="215" mass="24267">MLCRFPVDLKVRDVRSKLEVNCESHETENVDQSSGATAGISPLGDPGHVTSLDHDRPSFEDALRYLVDAKRQLCCDPSIYEEFVQILREYKADVLDTGDVIERVWQIFDPYPDLKEGFRKFLPRGCPVDIAMHDMHDIYPPNDAYSTSYSQMLVQKLTPLSGIARGLAPETQVPFDSALAFVNMLKSEDPVMYEAFHATLSECATAHDEGRMLKH</sequence>
<gene>
    <name evidence="6" type="ORF">AURDEDRAFT_176672</name>
</gene>
<dbReference type="AlphaFoldDB" id="J0CV51"/>
<dbReference type="EMBL" id="JH687968">
    <property type="protein sequence ID" value="EJD34279.1"/>
    <property type="molecule type" value="Genomic_DNA"/>
</dbReference>
<evidence type="ECO:0000256" key="4">
    <source>
        <dbReference type="PROSITE-ProRule" id="PRU00810"/>
    </source>
</evidence>
<evidence type="ECO:0000256" key="5">
    <source>
        <dbReference type="SAM" id="MobiDB-lite"/>
    </source>
</evidence>
<comment type="subcellular location">
    <subcellularLocation>
        <location evidence="1 4">Nucleus</location>
    </subcellularLocation>
</comment>
<name>J0CV51_AURST</name>